<keyword evidence="2" id="KW-1185">Reference proteome</keyword>
<evidence type="ECO:0000313" key="1">
    <source>
        <dbReference type="EMBL" id="KKO19949.1"/>
    </source>
</evidence>
<accession>A0A0M2UZM8</accession>
<name>A0A0M2UZM8_9BACT</name>
<comment type="caution">
    <text evidence="1">The sequence shown here is derived from an EMBL/GenBank/DDBJ whole genome shotgun (WGS) entry which is preliminary data.</text>
</comment>
<protein>
    <submittedName>
        <fullName evidence="1">Uncharacterized protein</fullName>
    </submittedName>
</protein>
<dbReference type="Proteomes" id="UP000034954">
    <property type="component" value="Unassembled WGS sequence"/>
</dbReference>
<sequence length="76" mass="8812">MSNTRINILLPEDVAQILSTVKNKSAYIAEAIKEKKLHDEKKRLRNKLEAAYKAAVNEDYEVYKEWEDTLSDGLEE</sequence>
<dbReference type="EMBL" id="LAQJ01000139">
    <property type="protein sequence ID" value="KKO19949.1"/>
    <property type="molecule type" value="Genomic_DNA"/>
</dbReference>
<proteinExistence type="predicted"/>
<organism evidence="1 2">
    <name type="scientific">Candidatus Brocadia fulgida</name>
    <dbReference type="NCBI Taxonomy" id="380242"/>
    <lineage>
        <taxon>Bacteria</taxon>
        <taxon>Pseudomonadati</taxon>
        <taxon>Planctomycetota</taxon>
        <taxon>Candidatus Brocadiia</taxon>
        <taxon>Candidatus Brocadiales</taxon>
        <taxon>Candidatus Brocadiaceae</taxon>
        <taxon>Candidatus Brocadia</taxon>
    </lineage>
</organism>
<evidence type="ECO:0000313" key="2">
    <source>
        <dbReference type="Proteomes" id="UP000034954"/>
    </source>
</evidence>
<dbReference type="AlphaFoldDB" id="A0A0M2UZM8"/>
<reference evidence="1 2" key="1">
    <citation type="journal article" date="2013" name="BMC Microbiol.">
        <title>Identification of the type II cytochrome c maturation pathway in anammox bacteria by comparative genomics.</title>
        <authorList>
            <person name="Ferousi C."/>
            <person name="Speth D.R."/>
            <person name="Reimann J."/>
            <person name="Op den Camp H.J."/>
            <person name="Allen J.W."/>
            <person name="Keltjens J.T."/>
            <person name="Jetten M.S."/>
        </authorList>
    </citation>
    <scope>NUCLEOTIDE SEQUENCE [LARGE SCALE GENOMIC DNA]</scope>
    <source>
        <strain evidence="1">RU1</strain>
    </source>
</reference>
<gene>
    <name evidence="1" type="ORF">BROFUL_01341</name>
</gene>